<sequence>MAKSRSVVNYSCKRISYHTPLSFGEVRARLDRALNKPEASAQVSKVLYETNSKAEFESGLTALLDGRDFMHIPRRARTPSVGEDIHRIPGRTAGRRIHKFGNPFFGQSVLRRAMWMGLHVPEKLLLLEDVDGNGTTLIYDEPADIIPVPAVEGQAVDEDLSKFIPIASYAEGFERNHCNVS</sequence>
<proteinExistence type="predicted"/>
<dbReference type="SUPFAM" id="SSF103247">
    <property type="entry name" value="TT1751-like"/>
    <property type="match status" value="1"/>
</dbReference>
<organism evidence="1 2">
    <name type="scientific">Trametes cubensis</name>
    <dbReference type="NCBI Taxonomy" id="1111947"/>
    <lineage>
        <taxon>Eukaryota</taxon>
        <taxon>Fungi</taxon>
        <taxon>Dikarya</taxon>
        <taxon>Basidiomycota</taxon>
        <taxon>Agaricomycotina</taxon>
        <taxon>Agaricomycetes</taxon>
        <taxon>Polyporales</taxon>
        <taxon>Polyporaceae</taxon>
        <taxon>Trametes</taxon>
    </lineage>
</organism>
<reference evidence="1" key="1">
    <citation type="submission" date="2022-11" db="EMBL/GenBank/DDBJ databases">
        <title>Genome Sequence of Cubamyces cubensis.</title>
        <authorList>
            <person name="Buettner E."/>
        </authorList>
    </citation>
    <scope>NUCLEOTIDE SEQUENCE</scope>
    <source>
        <strain evidence="1">MPL-01</strain>
    </source>
</reference>
<evidence type="ECO:0000313" key="2">
    <source>
        <dbReference type="Proteomes" id="UP001215151"/>
    </source>
</evidence>
<keyword evidence="2" id="KW-1185">Reference proteome</keyword>
<protein>
    <submittedName>
        <fullName evidence="1">Uncharacterized protein</fullName>
    </submittedName>
</protein>
<dbReference type="Proteomes" id="UP001215151">
    <property type="component" value="Unassembled WGS sequence"/>
</dbReference>
<dbReference type="InterPro" id="IPR035923">
    <property type="entry name" value="TT1751-like_sf"/>
</dbReference>
<gene>
    <name evidence="1" type="ORF">ONZ51_g13293</name>
</gene>
<dbReference type="EMBL" id="JAPEVG010001092">
    <property type="protein sequence ID" value="KAJ8453984.1"/>
    <property type="molecule type" value="Genomic_DNA"/>
</dbReference>
<dbReference type="AlphaFoldDB" id="A0AAD7X4Q5"/>
<accession>A0AAD7X4Q5</accession>
<comment type="caution">
    <text evidence="1">The sequence shown here is derived from an EMBL/GenBank/DDBJ whole genome shotgun (WGS) entry which is preliminary data.</text>
</comment>
<name>A0AAD7X4Q5_9APHY</name>
<evidence type="ECO:0000313" key="1">
    <source>
        <dbReference type="EMBL" id="KAJ8453984.1"/>
    </source>
</evidence>